<dbReference type="EMBL" id="BGZK01000018">
    <property type="protein sequence ID" value="GBP05571.1"/>
    <property type="molecule type" value="Genomic_DNA"/>
</dbReference>
<dbReference type="AlphaFoldDB" id="A0A4C1SX15"/>
<reference evidence="2 3" key="1">
    <citation type="journal article" date="2019" name="Commun. Biol.">
        <title>The bagworm genome reveals a unique fibroin gene that provides high tensile strength.</title>
        <authorList>
            <person name="Kono N."/>
            <person name="Nakamura H."/>
            <person name="Ohtoshi R."/>
            <person name="Tomita M."/>
            <person name="Numata K."/>
            <person name="Arakawa K."/>
        </authorList>
    </citation>
    <scope>NUCLEOTIDE SEQUENCE [LARGE SCALE GENOMIC DNA]</scope>
</reference>
<protein>
    <submittedName>
        <fullName evidence="2">Uncharacterized protein</fullName>
    </submittedName>
</protein>
<dbReference type="Proteomes" id="UP000299102">
    <property type="component" value="Unassembled WGS sequence"/>
</dbReference>
<evidence type="ECO:0000256" key="1">
    <source>
        <dbReference type="SAM" id="MobiDB-lite"/>
    </source>
</evidence>
<keyword evidence="3" id="KW-1185">Reference proteome</keyword>
<name>A0A4C1SX15_EUMVA</name>
<accession>A0A4C1SX15</accession>
<feature type="region of interest" description="Disordered" evidence="1">
    <location>
        <begin position="1"/>
        <end position="21"/>
    </location>
</feature>
<evidence type="ECO:0000313" key="3">
    <source>
        <dbReference type="Proteomes" id="UP000299102"/>
    </source>
</evidence>
<sequence length="93" mass="10127">MPRYLSGATGGARKRRETPPHQNACLYNRPLVTSGNYQCQNVDCVLITYLSSGHCGISRVIGIFGSVARRPPPAAARSVRRRQALATRLCPTS</sequence>
<evidence type="ECO:0000313" key="2">
    <source>
        <dbReference type="EMBL" id="GBP05571.1"/>
    </source>
</evidence>
<gene>
    <name evidence="2" type="ORF">EVAR_3055_1</name>
</gene>
<comment type="caution">
    <text evidence="2">The sequence shown here is derived from an EMBL/GenBank/DDBJ whole genome shotgun (WGS) entry which is preliminary data.</text>
</comment>
<proteinExistence type="predicted"/>
<organism evidence="2 3">
    <name type="scientific">Eumeta variegata</name>
    <name type="common">Bagworm moth</name>
    <name type="synonym">Eumeta japonica</name>
    <dbReference type="NCBI Taxonomy" id="151549"/>
    <lineage>
        <taxon>Eukaryota</taxon>
        <taxon>Metazoa</taxon>
        <taxon>Ecdysozoa</taxon>
        <taxon>Arthropoda</taxon>
        <taxon>Hexapoda</taxon>
        <taxon>Insecta</taxon>
        <taxon>Pterygota</taxon>
        <taxon>Neoptera</taxon>
        <taxon>Endopterygota</taxon>
        <taxon>Lepidoptera</taxon>
        <taxon>Glossata</taxon>
        <taxon>Ditrysia</taxon>
        <taxon>Tineoidea</taxon>
        <taxon>Psychidae</taxon>
        <taxon>Oiketicinae</taxon>
        <taxon>Eumeta</taxon>
    </lineage>
</organism>